<dbReference type="Proteomes" id="UP000236075">
    <property type="component" value="Unassembled WGS sequence"/>
</dbReference>
<name>A0AAP8NLX6_9BACT</name>
<accession>A0AAP8NLX6</accession>
<protein>
    <submittedName>
        <fullName evidence="1">Uncharacterized protein</fullName>
    </submittedName>
</protein>
<organism evidence="1 3">
    <name type="scientific">Akkermansia muciniphila</name>
    <dbReference type="NCBI Taxonomy" id="239935"/>
    <lineage>
        <taxon>Bacteria</taxon>
        <taxon>Pseudomonadati</taxon>
        <taxon>Verrucomicrobiota</taxon>
        <taxon>Verrucomicrobiia</taxon>
        <taxon>Verrucomicrobiales</taxon>
        <taxon>Akkermansiaceae</taxon>
        <taxon>Akkermansia</taxon>
    </lineage>
</organism>
<sequence length="63" mass="7191">MGRKCYKVFVRSFSAAVQRGSAGSVKNREEFFKKSLEFLCETDIESNRFFARRGKAPRLPAGQ</sequence>
<proteinExistence type="predicted"/>
<dbReference type="Proteomes" id="UP000235914">
    <property type="component" value="Unassembled WGS sequence"/>
</dbReference>
<dbReference type="AlphaFoldDB" id="A0AAP8NLX6"/>
<evidence type="ECO:0000313" key="2">
    <source>
        <dbReference type="EMBL" id="PND05203.1"/>
    </source>
</evidence>
<evidence type="ECO:0000313" key="1">
    <source>
        <dbReference type="EMBL" id="PNC56710.1"/>
    </source>
</evidence>
<evidence type="ECO:0000313" key="4">
    <source>
        <dbReference type="Proteomes" id="UP000236075"/>
    </source>
</evidence>
<dbReference type="EMBL" id="PJLB01000004">
    <property type="protein sequence ID" value="PND05203.1"/>
    <property type="molecule type" value="Genomic_DNA"/>
</dbReference>
<gene>
    <name evidence="2" type="ORF">CXT95_01965</name>
    <name evidence="1" type="ORF">CXU09_03770</name>
</gene>
<dbReference type="EMBL" id="PJKN01000002">
    <property type="protein sequence ID" value="PNC56710.1"/>
    <property type="molecule type" value="Genomic_DNA"/>
</dbReference>
<reference evidence="3 4" key="1">
    <citation type="journal article" date="2017" name="BMC Genomics">
        <title>Genome sequencing of 39 Akkermansia muciniphila isolates reveals its population structure, genomic and functional diverisity, and global distribution in mammalian gut microbiotas.</title>
        <authorList>
            <person name="Guo X."/>
            <person name="Li S."/>
            <person name="Zhang J."/>
            <person name="Wu F."/>
            <person name="Li X."/>
            <person name="Wu D."/>
            <person name="Zhang M."/>
            <person name="Ou Z."/>
            <person name="Jie Z."/>
            <person name="Yan Q."/>
            <person name="Li P."/>
            <person name="Yi J."/>
            <person name="Peng Y."/>
        </authorList>
    </citation>
    <scope>NUCLEOTIDE SEQUENCE [LARGE SCALE GENOMIC DNA]</scope>
    <source>
        <strain evidence="2 4">GP28</strain>
        <strain evidence="1 3">GP43</strain>
    </source>
</reference>
<evidence type="ECO:0000313" key="3">
    <source>
        <dbReference type="Proteomes" id="UP000235914"/>
    </source>
</evidence>
<comment type="caution">
    <text evidence="1">The sequence shown here is derived from an EMBL/GenBank/DDBJ whole genome shotgun (WGS) entry which is preliminary data.</text>
</comment>